<evidence type="ECO:0000313" key="11">
    <source>
        <dbReference type="EMBL" id="VEW14663.1"/>
    </source>
</evidence>
<dbReference type="GO" id="GO:0016682">
    <property type="term" value="F:oxidoreductase activity, acting on diphenols and related substances as donors, oxygen as acceptor"/>
    <property type="evidence" value="ECO:0007669"/>
    <property type="project" value="TreeGrafter"/>
</dbReference>
<evidence type="ECO:0000313" key="10">
    <source>
        <dbReference type="EMBL" id="QPS34924.1"/>
    </source>
</evidence>
<evidence type="ECO:0000313" key="9">
    <source>
        <dbReference type="EMBL" id="PAK97034.1"/>
    </source>
</evidence>
<feature type="transmembrane region" description="Helical" evidence="8">
    <location>
        <begin position="155"/>
        <end position="175"/>
    </location>
</feature>
<evidence type="ECO:0000313" key="13">
    <source>
        <dbReference type="Proteomes" id="UP000386281"/>
    </source>
</evidence>
<evidence type="ECO:0000256" key="1">
    <source>
        <dbReference type="ARBA" id="ARBA00004651"/>
    </source>
</evidence>
<dbReference type="EMBL" id="NCWY01000001">
    <property type="protein sequence ID" value="PAK97034.1"/>
    <property type="molecule type" value="Genomic_DNA"/>
</dbReference>
<keyword evidence="4 8" id="KW-0812">Transmembrane</keyword>
<feature type="transmembrane region" description="Helical" evidence="8">
    <location>
        <begin position="82"/>
        <end position="103"/>
    </location>
</feature>
<feature type="transmembrane region" description="Helical" evidence="8">
    <location>
        <begin position="115"/>
        <end position="135"/>
    </location>
</feature>
<dbReference type="GO" id="GO:0019646">
    <property type="term" value="P:aerobic electron transport chain"/>
    <property type="evidence" value="ECO:0007669"/>
    <property type="project" value="TreeGrafter"/>
</dbReference>
<feature type="transmembrane region" description="Helical" evidence="8">
    <location>
        <begin position="58"/>
        <end position="76"/>
    </location>
</feature>
<dbReference type="PANTHER" id="PTHR43141">
    <property type="entry name" value="CYTOCHROME BD2 SUBUNIT II"/>
    <property type="match status" value="1"/>
</dbReference>
<feature type="transmembrane region" description="Helical" evidence="8">
    <location>
        <begin position="6"/>
        <end position="34"/>
    </location>
</feature>
<reference evidence="9 12" key="1">
    <citation type="submission" date="2017-04" db="EMBL/GenBank/DDBJ databases">
        <title>Kefir bacterial isolates.</title>
        <authorList>
            <person name="Kim Y."/>
            <person name="Blasche S."/>
            <person name="Patil K.R."/>
        </authorList>
    </citation>
    <scope>NUCLEOTIDE SEQUENCE [LARGE SCALE GENOMIC DNA]</scope>
    <source>
        <strain evidence="9 12">OG2</strain>
    </source>
</reference>
<accession>A0A269ZGV9</accession>
<feature type="transmembrane region" description="Helical" evidence="8">
    <location>
        <begin position="293"/>
        <end position="315"/>
    </location>
</feature>
<dbReference type="GO" id="GO:0005886">
    <property type="term" value="C:plasma membrane"/>
    <property type="evidence" value="ECO:0007669"/>
    <property type="project" value="UniProtKB-SubCell"/>
</dbReference>
<keyword evidence="6 8" id="KW-0472">Membrane</keyword>
<feature type="transmembrane region" description="Helical" evidence="8">
    <location>
        <begin position="222"/>
        <end position="243"/>
    </location>
</feature>
<proteinExistence type="inferred from homology"/>
<dbReference type="Pfam" id="PF02322">
    <property type="entry name" value="Cyt_bd_oxida_II"/>
    <property type="match status" value="1"/>
</dbReference>
<dbReference type="InterPro" id="IPR003317">
    <property type="entry name" value="Cyt-d_oxidase_su2"/>
</dbReference>
<dbReference type="EC" id="1.10.3.-" evidence="11"/>
<dbReference type="EMBL" id="CP065682">
    <property type="protein sequence ID" value="QPS34924.1"/>
    <property type="molecule type" value="Genomic_DNA"/>
</dbReference>
<evidence type="ECO:0000256" key="4">
    <source>
        <dbReference type="ARBA" id="ARBA00022692"/>
    </source>
</evidence>
<dbReference type="GO" id="GO:0009055">
    <property type="term" value="F:electron transfer activity"/>
    <property type="evidence" value="ECO:0007669"/>
    <property type="project" value="TreeGrafter"/>
</dbReference>
<evidence type="ECO:0000313" key="14">
    <source>
        <dbReference type="Proteomes" id="UP000594979"/>
    </source>
</evidence>
<evidence type="ECO:0000256" key="5">
    <source>
        <dbReference type="ARBA" id="ARBA00022989"/>
    </source>
</evidence>
<dbReference type="EMBL" id="CAACXN010000015">
    <property type="protein sequence ID" value="VEW14663.1"/>
    <property type="molecule type" value="Genomic_DNA"/>
</dbReference>
<feature type="region of interest" description="Disordered" evidence="7">
    <location>
        <begin position="331"/>
        <end position="358"/>
    </location>
</feature>
<dbReference type="AlphaFoldDB" id="A0A269ZGV9"/>
<evidence type="ECO:0000256" key="8">
    <source>
        <dbReference type="SAM" id="Phobius"/>
    </source>
</evidence>
<dbReference type="RefSeq" id="WP_009380290.1">
    <property type="nucleotide sequence ID" value="NZ_CAACXN010000015.1"/>
</dbReference>
<dbReference type="Proteomes" id="UP000216867">
    <property type="component" value="Unassembled WGS sequence"/>
</dbReference>
<keyword evidence="3" id="KW-1003">Cell membrane</keyword>
<keyword evidence="11" id="KW-0560">Oxidoreductase</keyword>
<dbReference type="GO" id="GO:0070069">
    <property type="term" value="C:cytochrome complex"/>
    <property type="evidence" value="ECO:0007669"/>
    <property type="project" value="TreeGrafter"/>
</dbReference>
<dbReference type="PANTHER" id="PTHR43141:SF4">
    <property type="entry name" value="CYTOCHROME BD2 SUBUNIT II"/>
    <property type="match status" value="1"/>
</dbReference>
<feature type="transmembrane region" description="Helical" evidence="8">
    <location>
        <begin position="196"/>
        <end position="216"/>
    </location>
</feature>
<keyword evidence="5 8" id="KW-1133">Transmembrane helix</keyword>
<reference evidence="10 14" key="3">
    <citation type="submission" date="2020-12" db="EMBL/GenBank/DDBJ databases">
        <title>FDA dAtabase for Regulatory Grade micrObial Sequences (FDA-ARGOS): Supporting development and validation of Infectious Disease Dx tests.</title>
        <authorList>
            <person name="Sproer C."/>
            <person name="Gronow S."/>
            <person name="Severitt S."/>
            <person name="Schroder I."/>
            <person name="Tallon L."/>
            <person name="Sadzewicz L."/>
            <person name="Zhao X."/>
            <person name="Boylan J."/>
            <person name="Ott S."/>
            <person name="Bowen H."/>
            <person name="Vavikolanu K."/>
            <person name="Mehta A."/>
            <person name="Aluvathingal J."/>
            <person name="Nadendla S."/>
            <person name="Lowell S."/>
            <person name="Myers T."/>
            <person name="Yan Y."/>
            <person name="Sichtig H."/>
        </authorList>
    </citation>
    <scope>NUCLEOTIDE SEQUENCE [LARGE SCALE GENOMIC DNA]</scope>
    <source>
        <strain evidence="10 14">FDAARGOS_902</strain>
    </source>
</reference>
<evidence type="ECO:0000313" key="12">
    <source>
        <dbReference type="Proteomes" id="UP000216867"/>
    </source>
</evidence>
<dbReference type="Proteomes" id="UP000594979">
    <property type="component" value="Chromosome"/>
</dbReference>
<dbReference type="Proteomes" id="UP000386281">
    <property type="component" value="Unassembled WGS sequence"/>
</dbReference>
<evidence type="ECO:0000256" key="2">
    <source>
        <dbReference type="ARBA" id="ARBA00007543"/>
    </source>
</evidence>
<sequence>MTIADVWLIVPVLCLTMYIVLDGYDLGIGILLLVERDRRRRREGVEVVAQTWDINESWLILLGVSLWAGFPAVYGAALPHLYIPLIVMLFCLIVRGFSTELISHRHDTAEAWVRAFAVASLGAAIAQGVALAGLARELTLDAEGDFVGPTTPWDAASVLFTIVVVIGVVAVYTTLGASFMRTKVDSPLAVRTSRSLVAAAAVVLALIVALLGTTAAPLTWSGVQGVLVTALLVLALAAAILAWRQLGPGPRRAGGYRAALTMVVAVLAAIVVGRYPVILSPGVTVEDAAAPSLALYALLIGVGINMLLIVFYTIFAHRTFSGPLYQDAIPGSTEAGSTRPAGSVRAAGRTGEREVPRS</sequence>
<organism evidence="9 12">
    <name type="scientific">Brevibacterium casei</name>
    <dbReference type="NCBI Taxonomy" id="33889"/>
    <lineage>
        <taxon>Bacteria</taxon>
        <taxon>Bacillati</taxon>
        <taxon>Actinomycetota</taxon>
        <taxon>Actinomycetes</taxon>
        <taxon>Micrococcales</taxon>
        <taxon>Brevibacteriaceae</taxon>
        <taxon>Brevibacterium</taxon>
    </lineage>
</organism>
<evidence type="ECO:0000256" key="6">
    <source>
        <dbReference type="ARBA" id="ARBA00023136"/>
    </source>
</evidence>
<feature type="transmembrane region" description="Helical" evidence="8">
    <location>
        <begin position="255"/>
        <end position="273"/>
    </location>
</feature>
<name>A0A269ZGV9_9MICO</name>
<comment type="subcellular location">
    <subcellularLocation>
        <location evidence="1">Cell membrane</location>
        <topology evidence="1">Multi-pass membrane protein</topology>
    </subcellularLocation>
</comment>
<reference evidence="11 13" key="2">
    <citation type="submission" date="2019-02" db="EMBL/GenBank/DDBJ databases">
        <authorList>
            <consortium name="Pathogen Informatics"/>
        </authorList>
    </citation>
    <scope>NUCLEOTIDE SEQUENCE [LARGE SCALE GENOMIC DNA]</scope>
    <source>
        <strain evidence="11 13">3012STDY7078520</strain>
    </source>
</reference>
<gene>
    <name evidence="11" type="primary">appB</name>
    <name evidence="9" type="ORF">B8X04_00170</name>
    <name evidence="10" type="ORF">I6G59_06340</name>
    <name evidence="11" type="ORF">NCTC12391_02812</name>
</gene>
<protein>
    <submittedName>
        <fullName evidence="11">Cytochrome bd-II oxidase subunit 2</fullName>
        <ecNumber evidence="11">1.10.3.-</ecNumber>
    </submittedName>
    <submittedName>
        <fullName evidence="10">Cytochrome d ubiquinol oxidase subunit II</fullName>
    </submittedName>
</protein>
<comment type="similarity">
    <text evidence="2">Belongs to the cytochrome ubiquinol oxidase subunit 2 family.</text>
</comment>
<evidence type="ECO:0000256" key="7">
    <source>
        <dbReference type="SAM" id="MobiDB-lite"/>
    </source>
</evidence>
<evidence type="ECO:0000256" key="3">
    <source>
        <dbReference type="ARBA" id="ARBA00022475"/>
    </source>
</evidence>
<dbReference type="KEGG" id="bcau:I6G59_06340"/>